<dbReference type="SUPFAM" id="SSF47226">
    <property type="entry name" value="Histidine-containing phosphotransfer domain, HPT domain"/>
    <property type="match status" value="1"/>
</dbReference>
<keyword evidence="4" id="KW-0145">Chemotaxis</keyword>
<evidence type="ECO:0000313" key="17">
    <source>
        <dbReference type="EMBL" id="MBK1877473.1"/>
    </source>
</evidence>
<evidence type="ECO:0000256" key="7">
    <source>
        <dbReference type="ARBA" id="ARBA00022741"/>
    </source>
</evidence>
<dbReference type="Pfam" id="PF01627">
    <property type="entry name" value="Hpt"/>
    <property type="match status" value="1"/>
</dbReference>
<dbReference type="PROSITE" id="PS50851">
    <property type="entry name" value="CHEW"/>
    <property type="match status" value="1"/>
</dbReference>
<keyword evidence="7" id="KW-0547">Nucleotide-binding</keyword>
<evidence type="ECO:0000256" key="13">
    <source>
        <dbReference type="SAM" id="MobiDB-lite"/>
    </source>
</evidence>
<dbReference type="CDD" id="cd00731">
    <property type="entry name" value="CheA_reg"/>
    <property type="match status" value="1"/>
</dbReference>
<dbReference type="FunFam" id="3.30.565.10:FF:000016">
    <property type="entry name" value="Chemotaxis protein CheA, putative"/>
    <property type="match status" value="1"/>
</dbReference>
<accession>A0A934S1P8</accession>
<dbReference type="CDD" id="cd16916">
    <property type="entry name" value="HATPase_CheA-like"/>
    <property type="match status" value="1"/>
</dbReference>
<dbReference type="InterPro" id="IPR008207">
    <property type="entry name" value="Sig_transdc_His_kin_Hpt_dom"/>
</dbReference>
<dbReference type="SUPFAM" id="SSF47384">
    <property type="entry name" value="Homodimeric domain of signal transducing histidine kinase"/>
    <property type="match status" value="1"/>
</dbReference>
<evidence type="ECO:0000259" key="15">
    <source>
        <dbReference type="PROSITE" id="PS50851"/>
    </source>
</evidence>
<keyword evidence="5 12" id="KW-0597">Phosphoprotein</keyword>
<keyword evidence="18" id="KW-1185">Reference proteome</keyword>
<evidence type="ECO:0000256" key="2">
    <source>
        <dbReference type="ARBA" id="ARBA00012438"/>
    </source>
</evidence>
<evidence type="ECO:0000259" key="16">
    <source>
        <dbReference type="PROSITE" id="PS50894"/>
    </source>
</evidence>
<feature type="region of interest" description="Disordered" evidence="13">
    <location>
        <begin position="388"/>
        <end position="411"/>
    </location>
</feature>
<dbReference type="Proteomes" id="UP000617628">
    <property type="component" value="Unassembled WGS sequence"/>
</dbReference>
<feature type="modified residue" description="Phosphohistidine" evidence="12">
    <location>
        <position position="46"/>
    </location>
</feature>
<evidence type="ECO:0000256" key="6">
    <source>
        <dbReference type="ARBA" id="ARBA00022679"/>
    </source>
</evidence>
<comment type="function">
    <text evidence="11">Involved in the transmission of sensory signals from the chemoreceptors to the flagellar motors. CheA is autophosphorylated; it can transfer its phosphate group to either CheB or CheY.</text>
</comment>
<sequence length="654" mass="71294">MSQTKPTDVFLLEAEDLLSVIEQGALDIAQDMTDSDCINRLFRAFHTIKGSGAMFGFDEVAAFTHNVETVLDEVRSGKISFTPTLIELILASKDHIKNILAEDADKKTGETLTSELALILGTTQTQPSPSQEAKETPAQKESGPKSYQIYFKPSPDIAAHGLEPASLLDELRDLGACRIAIDLDELPKLDELQAESCHLAWNIELETEQGIDAIKDVFIFVEDESTIRIVQSDTPQSSAANQNNDSAEAAPKQPAKASPKKSGVPQSNVRVPSEKLDRLVNLVGELVMNQSRLSQISTSIDSTELDTPVEEIERLVSELRDSVLGIRMMPIGSTFGRFRRLVFDLSSELGKEVELITEGEETELDKTVLDQLGDPLVHLIRNSLDHGIESPETRAAQGKSPRGTLRMSASHEGSQVVVKIEDDGQGMDPNKILEKAIEKGVVPPDANLSEREIFNLIFHAGFSTAQQVTNVSGRGVGMDVVKRQLESLRGSIQISSKQGAGTTVSLTLPLTLAIIDGQLVEIGGDRYIMPMSAITENVEITADERTTQNGRNLITVRGDLVPYIRLRELFEYTDAAPPIEKVVIVKHNGERIGFVVDRVLGSHQTVIQSLGKFYKEIRVVSGSTIMGDGKVALILDVAGLIADDANRFKLAATV</sequence>
<dbReference type="Pfam" id="PF01584">
    <property type="entry name" value="CheW"/>
    <property type="match status" value="1"/>
</dbReference>
<proteinExistence type="predicted"/>
<dbReference type="SMART" id="SM00260">
    <property type="entry name" value="CheW"/>
    <property type="match status" value="1"/>
</dbReference>
<dbReference type="InterPro" id="IPR004105">
    <property type="entry name" value="CheA-like_dim"/>
</dbReference>
<comment type="caution">
    <text evidence="17">The sequence shown here is derived from an EMBL/GenBank/DDBJ whole genome shotgun (WGS) entry which is preliminary data.</text>
</comment>
<dbReference type="GO" id="GO:0005524">
    <property type="term" value="F:ATP binding"/>
    <property type="evidence" value="ECO:0007669"/>
    <property type="project" value="UniProtKB-KW"/>
</dbReference>
<dbReference type="PROSITE" id="PS50894">
    <property type="entry name" value="HPT"/>
    <property type="match status" value="1"/>
</dbReference>
<dbReference type="Gene3D" id="1.20.120.160">
    <property type="entry name" value="HPT domain"/>
    <property type="match status" value="1"/>
</dbReference>
<dbReference type="GO" id="GO:0000155">
    <property type="term" value="F:phosphorelay sensor kinase activity"/>
    <property type="evidence" value="ECO:0007669"/>
    <property type="project" value="InterPro"/>
</dbReference>
<dbReference type="PRINTS" id="PR00344">
    <property type="entry name" value="BCTRLSENSOR"/>
</dbReference>
<feature type="region of interest" description="Disordered" evidence="13">
    <location>
        <begin position="231"/>
        <end position="269"/>
    </location>
</feature>
<dbReference type="PANTHER" id="PTHR43395:SF10">
    <property type="entry name" value="CHEMOTAXIS PROTEIN CHEA"/>
    <property type="match status" value="1"/>
</dbReference>
<feature type="compositionally biased region" description="Polar residues" evidence="13">
    <location>
        <begin position="231"/>
        <end position="245"/>
    </location>
</feature>
<organism evidence="17 18">
    <name type="scientific">Pelagicoccus mobilis</name>
    <dbReference type="NCBI Taxonomy" id="415221"/>
    <lineage>
        <taxon>Bacteria</taxon>
        <taxon>Pseudomonadati</taxon>
        <taxon>Verrucomicrobiota</taxon>
        <taxon>Opitutia</taxon>
        <taxon>Puniceicoccales</taxon>
        <taxon>Pelagicoccaceae</taxon>
        <taxon>Pelagicoccus</taxon>
    </lineage>
</organism>
<dbReference type="Gene3D" id="2.30.30.40">
    <property type="entry name" value="SH3 Domains"/>
    <property type="match status" value="1"/>
</dbReference>
<evidence type="ECO:0000256" key="5">
    <source>
        <dbReference type="ARBA" id="ARBA00022553"/>
    </source>
</evidence>
<dbReference type="SMART" id="SM00387">
    <property type="entry name" value="HATPase_c"/>
    <property type="match status" value="1"/>
</dbReference>
<dbReference type="Gene3D" id="3.30.565.10">
    <property type="entry name" value="Histidine kinase-like ATPase, C-terminal domain"/>
    <property type="match status" value="1"/>
</dbReference>
<dbReference type="InterPro" id="IPR036061">
    <property type="entry name" value="CheW-like_dom_sf"/>
</dbReference>
<gene>
    <name evidence="17" type="ORF">JIN87_11390</name>
</gene>
<evidence type="ECO:0000259" key="14">
    <source>
        <dbReference type="PROSITE" id="PS50109"/>
    </source>
</evidence>
<evidence type="ECO:0000256" key="3">
    <source>
        <dbReference type="ARBA" id="ARBA00021495"/>
    </source>
</evidence>
<dbReference type="InterPro" id="IPR003594">
    <property type="entry name" value="HATPase_dom"/>
</dbReference>
<evidence type="ECO:0000256" key="12">
    <source>
        <dbReference type="PROSITE-ProRule" id="PRU00110"/>
    </source>
</evidence>
<feature type="compositionally biased region" description="Low complexity" evidence="13">
    <location>
        <begin position="246"/>
        <end position="262"/>
    </location>
</feature>
<dbReference type="InterPro" id="IPR037006">
    <property type="entry name" value="CheA-like_homodim_sf"/>
</dbReference>
<dbReference type="SMART" id="SM01231">
    <property type="entry name" value="H-kinase_dim"/>
    <property type="match status" value="1"/>
</dbReference>
<dbReference type="SUPFAM" id="SSF50341">
    <property type="entry name" value="CheW-like"/>
    <property type="match status" value="1"/>
</dbReference>
<dbReference type="Pfam" id="PF02895">
    <property type="entry name" value="H-kinase_dim"/>
    <property type="match status" value="1"/>
</dbReference>
<dbReference type="InterPro" id="IPR036890">
    <property type="entry name" value="HATPase_C_sf"/>
</dbReference>
<dbReference type="SMART" id="SM00073">
    <property type="entry name" value="HPT"/>
    <property type="match status" value="1"/>
</dbReference>
<dbReference type="GO" id="GO:0005737">
    <property type="term" value="C:cytoplasm"/>
    <property type="evidence" value="ECO:0007669"/>
    <property type="project" value="InterPro"/>
</dbReference>
<feature type="region of interest" description="Disordered" evidence="13">
    <location>
        <begin position="123"/>
        <end position="146"/>
    </location>
</feature>
<evidence type="ECO:0000256" key="1">
    <source>
        <dbReference type="ARBA" id="ARBA00000085"/>
    </source>
</evidence>
<dbReference type="InterPro" id="IPR036641">
    <property type="entry name" value="HPT_dom_sf"/>
</dbReference>
<dbReference type="InterPro" id="IPR004358">
    <property type="entry name" value="Sig_transdc_His_kin-like_C"/>
</dbReference>
<dbReference type="PROSITE" id="PS50109">
    <property type="entry name" value="HIS_KIN"/>
    <property type="match status" value="1"/>
</dbReference>
<evidence type="ECO:0000256" key="4">
    <source>
        <dbReference type="ARBA" id="ARBA00022500"/>
    </source>
</evidence>
<evidence type="ECO:0000256" key="9">
    <source>
        <dbReference type="ARBA" id="ARBA00022840"/>
    </source>
</evidence>
<keyword evidence="6" id="KW-0808">Transferase</keyword>
<dbReference type="Pfam" id="PF02518">
    <property type="entry name" value="HATPase_c"/>
    <property type="match status" value="1"/>
</dbReference>
<dbReference type="GO" id="GO:0006935">
    <property type="term" value="P:chemotaxis"/>
    <property type="evidence" value="ECO:0007669"/>
    <property type="project" value="UniProtKB-KW"/>
</dbReference>
<dbReference type="InterPro" id="IPR002545">
    <property type="entry name" value="CheW-lke_dom"/>
</dbReference>
<feature type="domain" description="Histidine kinase" evidence="14">
    <location>
        <begin position="264"/>
        <end position="512"/>
    </location>
</feature>
<keyword evidence="9" id="KW-0067">ATP-binding</keyword>
<evidence type="ECO:0000313" key="18">
    <source>
        <dbReference type="Proteomes" id="UP000617628"/>
    </source>
</evidence>
<dbReference type="EMBL" id="JAENIL010000018">
    <property type="protein sequence ID" value="MBK1877473.1"/>
    <property type="molecule type" value="Genomic_DNA"/>
</dbReference>
<dbReference type="EC" id="2.7.13.3" evidence="2"/>
<dbReference type="InterPro" id="IPR005467">
    <property type="entry name" value="His_kinase_dom"/>
</dbReference>
<feature type="domain" description="HPt" evidence="16">
    <location>
        <begin position="1"/>
        <end position="103"/>
    </location>
</feature>
<dbReference type="InterPro" id="IPR051315">
    <property type="entry name" value="Bact_Chemotaxis_CheA"/>
</dbReference>
<keyword evidence="8" id="KW-0418">Kinase</keyword>
<evidence type="ECO:0000256" key="10">
    <source>
        <dbReference type="ARBA" id="ARBA00023012"/>
    </source>
</evidence>
<name>A0A934S1P8_9BACT</name>
<reference evidence="17" key="1">
    <citation type="submission" date="2021-01" db="EMBL/GenBank/DDBJ databases">
        <title>Modified the classification status of verrucomicrobia.</title>
        <authorList>
            <person name="Feng X."/>
        </authorList>
    </citation>
    <scope>NUCLEOTIDE SEQUENCE</scope>
    <source>
        <strain evidence="17">KCTC 13126</strain>
    </source>
</reference>
<dbReference type="CDD" id="cd00088">
    <property type="entry name" value="HPT"/>
    <property type="match status" value="1"/>
</dbReference>
<dbReference type="AlphaFoldDB" id="A0A934S1P8"/>
<feature type="domain" description="CheW-like" evidence="15">
    <location>
        <begin position="514"/>
        <end position="646"/>
    </location>
</feature>
<evidence type="ECO:0000256" key="8">
    <source>
        <dbReference type="ARBA" id="ARBA00022777"/>
    </source>
</evidence>
<keyword evidence="10" id="KW-0902">Two-component regulatory system</keyword>
<evidence type="ECO:0000256" key="11">
    <source>
        <dbReference type="ARBA" id="ARBA00035100"/>
    </source>
</evidence>
<dbReference type="PANTHER" id="PTHR43395">
    <property type="entry name" value="SENSOR HISTIDINE KINASE CHEA"/>
    <property type="match status" value="1"/>
</dbReference>
<protein>
    <recommendedName>
        <fullName evidence="3">Chemotaxis protein CheA</fullName>
        <ecNumber evidence="2">2.7.13.3</ecNumber>
    </recommendedName>
</protein>
<dbReference type="Gene3D" id="1.10.287.560">
    <property type="entry name" value="Histidine kinase CheA-like, homodimeric domain"/>
    <property type="match status" value="1"/>
</dbReference>
<dbReference type="InterPro" id="IPR036097">
    <property type="entry name" value="HisK_dim/P_sf"/>
</dbReference>
<dbReference type="SUPFAM" id="SSF55874">
    <property type="entry name" value="ATPase domain of HSP90 chaperone/DNA topoisomerase II/histidine kinase"/>
    <property type="match status" value="1"/>
</dbReference>
<dbReference type="RefSeq" id="WP_200355688.1">
    <property type="nucleotide sequence ID" value="NZ_JAENIL010000018.1"/>
</dbReference>
<comment type="catalytic activity">
    <reaction evidence="1">
        <text>ATP + protein L-histidine = ADP + protein N-phospho-L-histidine.</text>
        <dbReference type="EC" id="2.7.13.3"/>
    </reaction>
</comment>